<comment type="function">
    <text evidence="6">Bifunctional enzyme that catalyzes the enolization of 2,3-diketo-5-methylthiopentyl-1-phosphate (DK-MTP-1-P) into the intermediate 2-hydroxy-3-keto-5-methylthiopentenyl-1-phosphate (HK-MTPenyl-1-P), which is then dephosphorylated to form the acireductone 1,2-dihydroxy-3-keto-5-methylthiopentene (DHK-MTPene).</text>
</comment>
<dbReference type="UniPathway" id="UPA00904">
    <property type="reaction ID" value="UER00876"/>
</dbReference>
<comment type="caution">
    <text evidence="7">The sequence shown here is derived from an EMBL/GenBank/DDBJ whole genome shotgun (WGS) entry which is preliminary data.</text>
</comment>
<dbReference type="AlphaFoldDB" id="A0A0L0NTJ3"/>
<feature type="binding site" evidence="6">
    <location>
        <position position="162"/>
    </location>
    <ligand>
        <name>substrate</name>
    </ligand>
</feature>
<feature type="binding site" evidence="6">
    <location>
        <begin position="123"/>
        <end position="124"/>
    </location>
    <ligand>
        <name>substrate</name>
    </ligand>
</feature>
<keyword evidence="5 6" id="KW-0486">Methionine biosynthesis</keyword>
<evidence type="ECO:0000256" key="3">
    <source>
        <dbReference type="ARBA" id="ARBA00022801"/>
    </source>
</evidence>
<dbReference type="Proteomes" id="UP000037122">
    <property type="component" value="Unassembled WGS sequence"/>
</dbReference>
<keyword evidence="2 6" id="KW-0479">Metal-binding</keyword>
<name>A0A0L0NTJ3_CANAR</name>
<dbReference type="InterPro" id="IPR023943">
    <property type="entry name" value="Enolase-ppase_E1"/>
</dbReference>
<keyword evidence="4 6" id="KW-0460">Magnesium</keyword>
<feature type="binding site" evidence="6">
    <location>
        <position position="7"/>
    </location>
    <ligand>
        <name>Mg(2+)</name>
        <dbReference type="ChEBI" id="CHEBI:18420"/>
    </ligand>
</feature>
<keyword evidence="3 6" id="KW-0378">Hydrolase</keyword>
<dbReference type="GO" id="GO:0005737">
    <property type="term" value="C:cytoplasm"/>
    <property type="evidence" value="ECO:0007669"/>
    <property type="project" value="UniProtKB-SubCell"/>
</dbReference>
<dbReference type="VEuPathDB" id="FungiDB:CJJ09_004874"/>
<comment type="subunit">
    <text evidence="6">Monomer.</text>
</comment>
<comment type="pathway">
    <text evidence="6">Amino-acid biosynthesis; L-methionine biosynthesis via salvage pathway; L-methionine from S-methyl-5-thio-alpha-D-ribose 1-phosphate: step 3/6.</text>
</comment>
<evidence type="ECO:0000256" key="5">
    <source>
        <dbReference type="ARBA" id="ARBA00023167"/>
    </source>
</evidence>
<dbReference type="GO" id="GO:0000287">
    <property type="term" value="F:magnesium ion binding"/>
    <property type="evidence" value="ECO:0007669"/>
    <property type="project" value="UniProtKB-UniRule"/>
</dbReference>
<keyword evidence="6" id="KW-0539">Nucleus</keyword>
<reference evidence="8" key="1">
    <citation type="journal article" date="2015" name="BMC Genomics">
        <title>Draft genome of a commonly misdiagnosed multidrug resistant pathogen Candida auris.</title>
        <authorList>
            <person name="Chatterjee S."/>
            <person name="Alampalli S.V."/>
            <person name="Nageshan R.K."/>
            <person name="Chettiar S.T."/>
            <person name="Joshi S."/>
            <person name="Tatu U.S."/>
        </authorList>
    </citation>
    <scope>NUCLEOTIDE SEQUENCE [LARGE SCALE GENOMIC DNA]</scope>
    <source>
        <strain evidence="8">6684</strain>
    </source>
</reference>
<dbReference type="VEuPathDB" id="FungiDB:CJJ07_000727"/>
<dbReference type="SFLD" id="SFLDG01133">
    <property type="entry name" value="C1.5.4:_Enolase-phosphatase_Li"/>
    <property type="match status" value="1"/>
</dbReference>
<evidence type="ECO:0000256" key="2">
    <source>
        <dbReference type="ARBA" id="ARBA00022723"/>
    </source>
</evidence>
<comment type="similarity">
    <text evidence="6">Belongs to the HAD-like hydrolase superfamily. MasA/MtnC family.</text>
</comment>
<evidence type="ECO:0000256" key="4">
    <source>
        <dbReference type="ARBA" id="ARBA00022842"/>
    </source>
</evidence>
<dbReference type="EMBL" id="LGST01000047">
    <property type="protein sequence ID" value="KND96985.1"/>
    <property type="molecule type" value="Genomic_DNA"/>
</dbReference>
<comment type="catalytic activity">
    <reaction evidence="6">
        <text>5-methylsulfanyl-2,3-dioxopentyl phosphate + H2O = 1,2-dihydroxy-5-(methylsulfanyl)pent-1-en-3-one + phosphate</text>
        <dbReference type="Rhea" id="RHEA:21700"/>
        <dbReference type="ChEBI" id="CHEBI:15377"/>
        <dbReference type="ChEBI" id="CHEBI:43474"/>
        <dbReference type="ChEBI" id="CHEBI:49252"/>
        <dbReference type="ChEBI" id="CHEBI:58828"/>
        <dbReference type="EC" id="3.1.3.77"/>
    </reaction>
</comment>
<proteinExistence type="inferred from homology"/>
<evidence type="ECO:0000256" key="6">
    <source>
        <dbReference type="HAMAP-Rule" id="MF_03117"/>
    </source>
</evidence>
<protein>
    <recommendedName>
        <fullName evidence="6">Enolase-phosphatase E1</fullName>
        <ecNumber evidence="6">3.1.3.77</ecNumber>
    </recommendedName>
    <alternativeName>
        <fullName evidence="6">2,3-diketo-5-methylthio-1-phosphopentane phosphatase</fullName>
    </alternativeName>
</protein>
<evidence type="ECO:0000313" key="8">
    <source>
        <dbReference type="Proteomes" id="UP000037122"/>
    </source>
</evidence>
<dbReference type="GO" id="GO:0005634">
    <property type="term" value="C:nucleus"/>
    <property type="evidence" value="ECO:0007669"/>
    <property type="project" value="UniProtKB-SubCell"/>
</dbReference>
<dbReference type="SFLD" id="SFLDS00003">
    <property type="entry name" value="Haloacid_Dehalogenase"/>
    <property type="match status" value="1"/>
</dbReference>
<organism evidence="7 8">
    <name type="scientific">Candidozyma auris</name>
    <name type="common">Yeast</name>
    <name type="synonym">Candida auris</name>
    <dbReference type="NCBI Taxonomy" id="498019"/>
    <lineage>
        <taxon>Eukaryota</taxon>
        <taxon>Fungi</taxon>
        <taxon>Dikarya</taxon>
        <taxon>Ascomycota</taxon>
        <taxon>Saccharomycotina</taxon>
        <taxon>Pichiomycetes</taxon>
        <taxon>Metschnikowiaceae</taxon>
        <taxon>Candidozyma</taxon>
    </lineage>
</organism>
<keyword evidence="6" id="KW-0963">Cytoplasm</keyword>
<accession>A0A0L0NTJ3</accession>
<dbReference type="HAMAP" id="MF_03117">
    <property type="entry name" value="Salvage_MtnC_euk"/>
    <property type="match status" value="1"/>
</dbReference>
<dbReference type="InterPro" id="IPR027511">
    <property type="entry name" value="ENOPH1_eukaryotes"/>
</dbReference>
<dbReference type="InterPro" id="IPR023214">
    <property type="entry name" value="HAD_sf"/>
</dbReference>
<dbReference type="InterPro" id="IPR036412">
    <property type="entry name" value="HAD-like_sf"/>
</dbReference>
<dbReference type="SFLD" id="SFLDG01129">
    <property type="entry name" value="C1.5:_HAD__Beta-PGM__Phosphata"/>
    <property type="match status" value="1"/>
</dbReference>
<dbReference type="EC" id="3.1.3.77" evidence="6"/>
<feature type="binding site" evidence="6">
    <location>
        <position position="187"/>
    </location>
    <ligand>
        <name>Mg(2+)</name>
        <dbReference type="ChEBI" id="CHEBI:18420"/>
    </ligand>
</feature>
<dbReference type="SUPFAM" id="SSF56784">
    <property type="entry name" value="HAD-like"/>
    <property type="match status" value="1"/>
</dbReference>
<comment type="pathway">
    <text evidence="6">Amino-acid biosynthesis; L-methionine biosynthesis via salvage pathway; L-methionine from S-methyl-5-thio-alpha-D-ribose 1-phosphate: step 4/6.</text>
</comment>
<feature type="binding site" evidence="6">
    <location>
        <position position="9"/>
    </location>
    <ligand>
        <name>Mg(2+)</name>
        <dbReference type="ChEBI" id="CHEBI:18420"/>
    </ligand>
</feature>
<sequence>MPISILDIEGTVCPISFVKETLFPYFLDKVPEYLNTVTFPLDPSHGALAKTLLGFPSEHTQSKDTLLRHLRQLVENDVKEVNLKAFQGTVWKEGYEKGDIMAPVYQDAIDFIRSPENKIYIYSSGSIPAQILLFQHVNVEGKSTDLTSFILGYFDISTAGYKQERKSYEKIVKEISAPASELTFYSDVTKEVEAATEAGLKAVIVVRPGNAPLSAGDKDKFKVIESFSTVN</sequence>
<dbReference type="Gene3D" id="3.40.50.1000">
    <property type="entry name" value="HAD superfamily/HAD-like"/>
    <property type="match status" value="1"/>
</dbReference>
<dbReference type="VEuPathDB" id="FungiDB:QG37_06680"/>
<dbReference type="VEuPathDB" id="FungiDB:CJI96_0004296"/>
<evidence type="ECO:0000313" key="7">
    <source>
        <dbReference type="EMBL" id="KND96985.1"/>
    </source>
</evidence>
<keyword evidence="1 6" id="KW-0028">Amino-acid biosynthesis</keyword>
<comment type="subcellular location">
    <subcellularLocation>
        <location evidence="6">Cytoplasm</location>
    </subcellularLocation>
    <subcellularLocation>
        <location evidence="6">Nucleus</location>
    </subcellularLocation>
</comment>
<dbReference type="GO" id="GO:0043874">
    <property type="term" value="F:acireductone synthase activity"/>
    <property type="evidence" value="ECO:0007669"/>
    <property type="project" value="UniProtKB-EC"/>
</dbReference>
<gene>
    <name evidence="6" type="primary">UTR4</name>
    <name evidence="7" type="ORF">QG37_06680</name>
</gene>
<dbReference type="Gene3D" id="1.10.720.60">
    <property type="match status" value="1"/>
</dbReference>
<dbReference type="VEuPathDB" id="FungiDB:B9J08_004857"/>
<dbReference type="GO" id="GO:0019509">
    <property type="term" value="P:L-methionine salvage from methylthioadenosine"/>
    <property type="evidence" value="ECO:0007669"/>
    <property type="project" value="UniProtKB-UniRule"/>
</dbReference>
<dbReference type="VEuPathDB" id="FungiDB:CJI97_004595"/>
<dbReference type="NCBIfam" id="TIGR01691">
    <property type="entry name" value="enolase-ppase"/>
    <property type="match status" value="1"/>
</dbReference>
<dbReference type="PANTHER" id="PTHR20371">
    <property type="entry name" value="ENOLASE-PHOSPHATASE E1"/>
    <property type="match status" value="1"/>
</dbReference>
<evidence type="ECO:0000256" key="1">
    <source>
        <dbReference type="ARBA" id="ARBA00022605"/>
    </source>
</evidence>
<dbReference type="PANTHER" id="PTHR20371:SF1">
    <property type="entry name" value="ENOLASE-PHOSPHATASE E1"/>
    <property type="match status" value="1"/>
</dbReference>
<comment type="cofactor">
    <cofactor evidence="6">
        <name>Mg(2+)</name>
        <dbReference type="ChEBI" id="CHEBI:18420"/>
    </cofactor>
    <text evidence="6">Binds 1 Mg(2+) ion per subunit.</text>
</comment>